<proteinExistence type="predicted"/>
<dbReference type="EMBL" id="FXAZ01000008">
    <property type="protein sequence ID" value="SMG57500.1"/>
    <property type="molecule type" value="Genomic_DNA"/>
</dbReference>
<dbReference type="RefSeq" id="WP_085498156.1">
    <property type="nucleotide sequence ID" value="NZ_FXAZ01000008.1"/>
</dbReference>
<dbReference type="InterPro" id="IPR021631">
    <property type="entry name" value="DUF3238"/>
</dbReference>
<sequence length="195" mass="21850">MTKLVKIRASVFIGHVLWLDPVIDPKQQLKISFQGDGRGFEPHAARTGRSRVEQEVTVDFEKQRMVTYADTGVTVMKTLALDGSIQYEQGKAGSHQVQVVNEQWLEDEVCFRMQASASNPLRKEAPAVDYAVDVKVHRSGLVTLEGRHDGFPCFEFYKQLDYGPYEVLYQHDYVAAGSTPASMAGDMEYSITVAK</sequence>
<evidence type="ECO:0000313" key="2">
    <source>
        <dbReference type="Proteomes" id="UP000193834"/>
    </source>
</evidence>
<dbReference type="Pfam" id="PF11579">
    <property type="entry name" value="DUF3238"/>
    <property type="match status" value="1"/>
</dbReference>
<accession>A0A1X7LUZ2</accession>
<protein>
    <recommendedName>
        <fullName evidence="3">DUF3238 domain-containing protein</fullName>
    </recommendedName>
</protein>
<organism evidence="1 2">
    <name type="scientific">Paenibacillus aquistagni</name>
    <dbReference type="NCBI Taxonomy" id="1852522"/>
    <lineage>
        <taxon>Bacteria</taxon>
        <taxon>Bacillati</taxon>
        <taxon>Bacillota</taxon>
        <taxon>Bacilli</taxon>
        <taxon>Bacillales</taxon>
        <taxon>Paenibacillaceae</taxon>
        <taxon>Paenibacillus</taxon>
    </lineage>
</organism>
<gene>
    <name evidence="1" type="ORF">SAMN06295960_4442</name>
</gene>
<dbReference type="OrthoDB" id="2627493at2"/>
<reference evidence="1 2" key="1">
    <citation type="submission" date="2017-04" db="EMBL/GenBank/DDBJ databases">
        <authorList>
            <person name="Afonso C.L."/>
            <person name="Miller P.J."/>
            <person name="Scott M.A."/>
            <person name="Spackman E."/>
            <person name="Goraichik I."/>
            <person name="Dimitrov K.M."/>
            <person name="Suarez D.L."/>
            <person name="Swayne D.E."/>
        </authorList>
    </citation>
    <scope>NUCLEOTIDE SEQUENCE [LARGE SCALE GENOMIC DNA]</scope>
    <source>
        <strain evidence="1 2">11</strain>
    </source>
</reference>
<keyword evidence="2" id="KW-1185">Reference proteome</keyword>
<dbReference type="STRING" id="1852522.SAMN06295960_4442"/>
<dbReference type="AlphaFoldDB" id="A0A1X7LUZ2"/>
<evidence type="ECO:0000313" key="1">
    <source>
        <dbReference type="EMBL" id="SMG57500.1"/>
    </source>
</evidence>
<name>A0A1X7LUZ2_9BACL</name>
<evidence type="ECO:0008006" key="3">
    <source>
        <dbReference type="Google" id="ProtNLM"/>
    </source>
</evidence>
<dbReference type="Proteomes" id="UP000193834">
    <property type="component" value="Unassembled WGS sequence"/>
</dbReference>